<sequence>MNFPKKCNNPNCEYCLDNKFANKNIHSSDFEFPIEESYNERPILAPPCHPNHPNKEECFNRPPYPHPPQEECFNRPPPCPPHPLPPKEEYFNRPPPCPPRENCYTSTPNTEIFEPNSEISPSSSETCNPCHKNIHRHTNHHNKVPYTISCNDDFIVTDEYLLDYLLKKYKLDKHKLILSIKRSKENETKLCIMKDFYKYNKNLIKACMPIKEQYKIFKKWNGSDIDISREELEDYYETYIKGNIY</sequence>
<reference evidence="1" key="1">
    <citation type="submission" date="2017-06" db="EMBL/GenBank/DDBJ databases">
        <authorList>
            <person name="Assis F.L."/>
            <person name="Abrahao J.S."/>
            <person name="Silva L."/>
            <person name="Khalil J.B."/>
            <person name="Rodrigues R."/>
            <person name="Silva L.S."/>
            <person name="Boratto P."/>
            <person name="Andrade M."/>
            <person name="Kroon E.G."/>
            <person name="Ribeiro B."/>
            <person name="Bergier I."/>
            <person name="Seligmann H."/>
            <person name="Ghigo E."/>
            <person name="Colson P."/>
            <person name="Levasseur A."/>
            <person name="Raoult D."/>
            <person name="Scola B.L."/>
        </authorList>
    </citation>
    <scope>NUCLEOTIDE SEQUENCE</scope>
    <source>
        <strain evidence="1">Deep ocean</strain>
    </source>
</reference>
<evidence type="ECO:0000313" key="1">
    <source>
        <dbReference type="EMBL" id="QKU34621.1"/>
    </source>
</evidence>
<protein>
    <submittedName>
        <fullName evidence="1">Uncharacterized protein</fullName>
    </submittedName>
</protein>
<organism evidence="1">
    <name type="scientific">Tupanvirus deep ocean</name>
    <dbReference type="NCBI Taxonomy" id="2126984"/>
    <lineage>
        <taxon>Viruses</taxon>
        <taxon>Varidnaviria</taxon>
        <taxon>Bamfordvirae</taxon>
        <taxon>Nucleocytoviricota</taxon>
        <taxon>Megaviricetes</taxon>
        <taxon>Imitervirales</taxon>
        <taxon>Mimiviridae</taxon>
        <taxon>Megamimivirinae</taxon>
        <taxon>Tupanvirus</taxon>
        <taxon>Tupanvirus altamarinense</taxon>
    </lineage>
</organism>
<name>A0A6N1NZP4_9VIRU</name>
<dbReference type="KEGG" id="vg:80517950"/>
<reference evidence="1" key="2">
    <citation type="journal article" date="2018" name="Nat. Commun.">
        <title>Tailed giant Tupanvirus possesses the most complete translational apparatus of the known virosphere.</title>
        <authorList>
            <person name="Abrahao J."/>
            <person name="Silva L."/>
            <person name="Silva L.S."/>
            <person name="Khalil J.Y.B."/>
            <person name="Rodrigues R."/>
            <person name="Arantes T."/>
            <person name="Assis F."/>
            <person name="Boratto P."/>
            <person name="Andrade M."/>
            <person name="Kroon E.G."/>
            <person name="Ribeiro B."/>
            <person name="Bergier I."/>
            <person name="Seligmann H."/>
            <person name="Ghigo E."/>
            <person name="Colson P."/>
            <person name="Levasseur A."/>
            <person name="Kroemer G."/>
            <person name="Raoult D."/>
            <person name="La Scola B."/>
        </authorList>
    </citation>
    <scope>NUCLEOTIDE SEQUENCE [LARGE SCALE GENOMIC DNA]</scope>
    <source>
        <strain evidence="1">Deep ocean</strain>
    </source>
</reference>
<proteinExistence type="predicted"/>
<dbReference type="RefSeq" id="YP_010781259.1">
    <property type="nucleotide sequence ID" value="NC_075038.1"/>
</dbReference>
<accession>A0A6N1NZP4</accession>
<dbReference type="EMBL" id="MF405918">
    <property type="protein sequence ID" value="QKU34621.1"/>
    <property type="molecule type" value="Genomic_DNA"/>
</dbReference>
<dbReference type="GeneID" id="80517950"/>